<dbReference type="InterPro" id="IPR052973">
    <property type="entry name" value="Fungal_sec-metab_reg_TF"/>
</dbReference>
<sequence>MVDNISHWASDEIKVIHVSEGYTRTPVELRVRQFCPQEGDKLTRSWVANGSKKSVDIPLTRSNGWIGANILLAYFHYCNKGIYPFSNDCKEQDLRTLAELDESAIRFVKETRSFASDHKRQWQRLHQEGLFEDDYFFLSQLFTENWEPRSTV</sequence>
<dbReference type="EMBL" id="CALLCH030000015">
    <property type="protein sequence ID" value="CAI4216408.1"/>
    <property type="molecule type" value="Genomic_DNA"/>
</dbReference>
<dbReference type="Proteomes" id="UP000838763">
    <property type="component" value="Unassembled WGS sequence"/>
</dbReference>
<evidence type="ECO:0000313" key="1">
    <source>
        <dbReference type="EMBL" id="CAI4216408.1"/>
    </source>
</evidence>
<comment type="caution">
    <text evidence="1">The sequence shown here is derived from an EMBL/GenBank/DDBJ whole genome shotgun (WGS) entry which is preliminary data.</text>
</comment>
<reference evidence="1" key="1">
    <citation type="submission" date="2022-11" db="EMBL/GenBank/DDBJ databases">
        <authorList>
            <person name="Scott C."/>
            <person name="Bruce N."/>
        </authorList>
    </citation>
    <scope>NUCLEOTIDE SEQUENCE</scope>
</reference>
<keyword evidence="2" id="KW-1185">Reference proteome</keyword>
<gene>
    <name evidence="1" type="ORF">PPNO1_LOCUS6063</name>
</gene>
<organism evidence="1 2">
    <name type="scientific">Parascedosporium putredinis</name>
    <dbReference type="NCBI Taxonomy" id="1442378"/>
    <lineage>
        <taxon>Eukaryota</taxon>
        <taxon>Fungi</taxon>
        <taxon>Dikarya</taxon>
        <taxon>Ascomycota</taxon>
        <taxon>Pezizomycotina</taxon>
        <taxon>Sordariomycetes</taxon>
        <taxon>Hypocreomycetidae</taxon>
        <taxon>Microascales</taxon>
        <taxon>Microascaceae</taxon>
        <taxon>Parascedosporium</taxon>
    </lineage>
</organism>
<proteinExistence type="predicted"/>
<dbReference type="PANTHER" id="PTHR35392">
    <property type="entry name" value="ZN(II)2CYS6 TRANSCRIPTION FACTOR (EUROFUNG)-RELATED-RELATED"/>
    <property type="match status" value="1"/>
</dbReference>
<protein>
    <submittedName>
        <fullName evidence="1">Uncharacterized protein</fullName>
    </submittedName>
</protein>
<accession>A0A9P1H5H9</accession>
<evidence type="ECO:0000313" key="2">
    <source>
        <dbReference type="Proteomes" id="UP000838763"/>
    </source>
</evidence>
<name>A0A9P1H5H9_9PEZI</name>
<dbReference type="OrthoDB" id="3474066at2759"/>
<dbReference type="PANTHER" id="PTHR35392:SF3">
    <property type="entry name" value="ZN(2)-C6 FUNGAL-TYPE DOMAIN-CONTAINING PROTEIN"/>
    <property type="match status" value="1"/>
</dbReference>
<dbReference type="AlphaFoldDB" id="A0A9P1H5H9"/>